<accession>A0A917Q1V8</accession>
<evidence type="ECO:0000313" key="2">
    <source>
        <dbReference type="Proteomes" id="UP000635983"/>
    </source>
</evidence>
<dbReference type="AlphaFoldDB" id="A0A917Q1V8"/>
<protein>
    <submittedName>
        <fullName evidence="1">Uncharacterized protein</fullName>
    </submittedName>
</protein>
<gene>
    <name evidence="1" type="ORF">GCM10009304_35550</name>
</gene>
<comment type="caution">
    <text evidence="1">The sequence shown here is derived from an EMBL/GenBank/DDBJ whole genome shotgun (WGS) entry which is preliminary data.</text>
</comment>
<dbReference type="Proteomes" id="UP000635983">
    <property type="component" value="Unassembled WGS sequence"/>
</dbReference>
<dbReference type="EMBL" id="BMPO01000009">
    <property type="protein sequence ID" value="GGK06350.1"/>
    <property type="molecule type" value="Genomic_DNA"/>
</dbReference>
<reference evidence="1" key="1">
    <citation type="journal article" date="2014" name="Int. J. Syst. Evol. Microbiol.">
        <title>Complete genome sequence of Corynebacterium casei LMG S-19264T (=DSM 44701T), isolated from a smear-ripened cheese.</title>
        <authorList>
            <consortium name="US DOE Joint Genome Institute (JGI-PGF)"/>
            <person name="Walter F."/>
            <person name="Albersmeier A."/>
            <person name="Kalinowski J."/>
            <person name="Ruckert C."/>
        </authorList>
    </citation>
    <scope>NUCLEOTIDE SEQUENCE</scope>
    <source>
        <strain evidence="1">JCM 30078</strain>
    </source>
</reference>
<organism evidence="1 2">
    <name type="scientific">Pseudomonas matsuisoli</name>
    <dbReference type="NCBI Taxonomy" id="1515666"/>
    <lineage>
        <taxon>Bacteria</taxon>
        <taxon>Pseudomonadati</taxon>
        <taxon>Pseudomonadota</taxon>
        <taxon>Gammaproteobacteria</taxon>
        <taxon>Pseudomonadales</taxon>
        <taxon>Pseudomonadaceae</taxon>
        <taxon>Pseudomonas</taxon>
    </lineage>
</organism>
<reference evidence="1" key="2">
    <citation type="submission" date="2020-09" db="EMBL/GenBank/DDBJ databases">
        <authorList>
            <person name="Sun Q."/>
            <person name="Ohkuma M."/>
        </authorList>
    </citation>
    <scope>NUCLEOTIDE SEQUENCE</scope>
    <source>
        <strain evidence="1">JCM 30078</strain>
    </source>
</reference>
<proteinExistence type="predicted"/>
<name>A0A917Q1V8_9PSED</name>
<sequence>MSRKVESVHAQPGNQKHEATVRINREPIKNAEIRSDAKLKRSNAGKYEILKKYAKKIKNPKKIGDRWIKGVLISFKI</sequence>
<evidence type="ECO:0000313" key="1">
    <source>
        <dbReference type="EMBL" id="GGK06350.1"/>
    </source>
</evidence>
<keyword evidence="2" id="KW-1185">Reference proteome</keyword>